<proteinExistence type="predicted"/>
<comment type="caution">
    <text evidence="2">The sequence shown here is derived from an EMBL/GenBank/DDBJ whole genome shotgun (WGS) entry which is preliminary data.</text>
</comment>
<name>A0A4C1X146_EUMVA</name>
<dbReference type="EMBL" id="BGZK01000715">
    <property type="protein sequence ID" value="GBP57401.1"/>
    <property type="molecule type" value="Genomic_DNA"/>
</dbReference>
<evidence type="ECO:0000313" key="2">
    <source>
        <dbReference type="EMBL" id="GBP57401.1"/>
    </source>
</evidence>
<dbReference type="AlphaFoldDB" id="A0A4C1X146"/>
<organism evidence="2 3">
    <name type="scientific">Eumeta variegata</name>
    <name type="common">Bagworm moth</name>
    <name type="synonym">Eumeta japonica</name>
    <dbReference type="NCBI Taxonomy" id="151549"/>
    <lineage>
        <taxon>Eukaryota</taxon>
        <taxon>Metazoa</taxon>
        <taxon>Ecdysozoa</taxon>
        <taxon>Arthropoda</taxon>
        <taxon>Hexapoda</taxon>
        <taxon>Insecta</taxon>
        <taxon>Pterygota</taxon>
        <taxon>Neoptera</taxon>
        <taxon>Endopterygota</taxon>
        <taxon>Lepidoptera</taxon>
        <taxon>Glossata</taxon>
        <taxon>Ditrysia</taxon>
        <taxon>Tineoidea</taxon>
        <taxon>Psychidae</taxon>
        <taxon>Oiketicinae</taxon>
        <taxon>Eumeta</taxon>
    </lineage>
</organism>
<reference evidence="2 3" key="1">
    <citation type="journal article" date="2019" name="Commun. Biol.">
        <title>The bagworm genome reveals a unique fibroin gene that provides high tensile strength.</title>
        <authorList>
            <person name="Kono N."/>
            <person name="Nakamura H."/>
            <person name="Ohtoshi R."/>
            <person name="Tomita M."/>
            <person name="Numata K."/>
            <person name="Arakawa K."/>
        </authorList>
    </citation>
    <scope>NUCLEOTIDE SEQUENCE [LARGE SCALE GENOMIC DNA]</scope>
</reference>
<protein>
    <submittedName>
        <fullName evidence="2">Uncharacterized protein</fullName>
    </submittedName>
</protein>
<evidence type="ECO:0000313" key="3">
    <source>
        <dbReference type="Proteomes" id="UP000299102"/>
    </source>
</evidence>
<gene>
    <name evidence="2" type="ORF">EVAR_51248_1</name>
</gene>
<sequence>MAHRYFYSLRAAGRSGSACVAKRLFVVRRRRRRRVTLVNMAEGAAGGGGRAPLISQPVKVSGRARRGATGRRRTLDKVDLTDGYMTAAEVH</sequence>
<feature type="region of interest" description="Disordered" evidence="1">
    <location>
        <begin position="45"/>
        <end position="71"/>
    </location>
</feature>
<evidence type="ECO:0000256" key="1">
    <source>
        <dbReference type="SAM" id="MobiDB-lite"/>
    </source>
</evidence>
<accession>A0A4C1X146</accession>
<feature type="compositionally biased region" description="Basic residues" evidence="1">
    <location>
        <begin position="62"/>
        <end position="71"/>
    </location>
</feature>
<dbReference type="Proteomes" id="UP000299102">
    <property type="component" value="Unassembled WGS sequence"/>
</dbReference>
<keyword evidence="3" id="KW-1185">Reference proteome</keyword>